<name>A0ACC2P3G9_9HYME</name>
<keyword evidence="2" id="KW-1185">Reference proteome</keyword>
<reference evidence="1" key="1">
    <citation type="submission" date="2023-04" db="EMBL/GenBank/DDBJ databases">
        <title>A chromosome-level genome assembly of the parasitoid wasp Eretmocerus hayati.</title>
        <authorList>
            <person name="Zhong Y."/>
            <person name="Liu S."/>
            <person name="Liu Y."/>
        </authorList>
    </citation>
    <scope>NUCLEOTIDE SEQUENCE</scope>
    <source>
        <strain evidence="1">ZJU_SS_LIU_2023</strain>
    </source>
</reference>
<accession>A0ACC2P3G9</accession>
<organism evidence="1 2">
    <name type="scientific">Eretmocerus hayati</name>
    <dbReference type="NCBI Taxonomy" id="131215"/>
    <lineage>
        <taxon>Eukaryota</taxon>
        <taxon>Metazoa</taxon>
        <taxon>Ecdysozoa</taxon>
        <taxon>Arthropoda</taxon>
        <taxon>Hexapoda</taxon>
        <taxon>Insecta</taxon>
        <taxon>Pterygota</taxon>
        <taxon>Neoptera</taxon>
        <taxon>Endopterygota</taxon>
        <taxon>Hymenoptera</taxon>
        <taxon>Apocrita</taxon>
        <taxon>Proctotrupomorpha</taxon>
        <taxon>Chalcidoidea</taxon>
        <taxon>Aphelinidae</taxon>
        <taxon>Aphelininae</taxon>
        <taxon>Eretmocerus</taxon>
    </lineage>
</organism>
<evidence type="ECO:0000313" key="2">
    <source>
        <dbReference type="Proteomes" id="UP001239111"/>
    </source>
</evidence>
<dbReference type="EMBL" id="CM056742">
    <property type="protein sequence ID" value="KAJ8677945.1"/>
    <property type="molecule type" value="Genomic_DNA"/>
</dbReference>
<proteinExistence type="predicted"/>
<dbReference type="Proteomes" id="UP001239111">
    <property type="component" value="Chromosome 2"/>
</dbReference>
<evidence type="ECO:0000313" key="1">
    <source>
        <dbReference type="EMBL" id="KAJ8677945.1"/>
    </source>
</evidence>
<comment type="caution">
    <text evidence="1">The sequence shown here is derived from an EMBL/GenBank/DDBJ whole genome shotgun (WGS) entry which is preliminary data.</text>
</comment>
<protein>
    <submittedName>
        <fullName evidence="1">Uncharacterized protein</fullName>
    </submittedName>
</protein>
<sequence length="189" mass="21594">MKCASKFPNGEFDGFTNYFEHQWVKHEHRGSTSMYREPRRTNNLNEALNRNLQRPSETADANNLLDGQPGKKRRPKAIKAEEDLWSSWDRLEAVDSTDDAIRKFLDENSNFKGQIPDEYDPDAEGEDSLTAISEGLNDDHHQALAHDMDTISDIVVTQVAGEENHHCCQVVMIIPGHNKERRCLTKETT</sequence>
<gene>
    <name evidence="1" type="ORF">QAD02_013732</name>
</gene>